<evidence type="ECO:0000313" key="10">
    <source>
        <dbReference type="EMBL" id="OQE27771.1"/>
    </source>
</evidence>
<feature type="compositionally biased region" description="Basic and acidic residues" evidence="8">
    <location>
        <begin position="182"/>
        <end position="205"/>
    </location>
</feature>
<comment type="similarity">
    <text evidence="2">Belongs to the mitochondrion-specific ribosomal protein mL46 family.</text>
</comment>
<feature type="region of interest" description="Disordered" evidence="8">
    <location>
        <begin position="171"/>
        <end position="205"/>
    </location>
</feature>
<dbReference type="AlphaFoldDB" id="A0A1V6TNB5"/>
<gene>
    <name evidence="10" type="ORF">PENSTE_c004G01761</name>
</gene>
<evidence type="ECO:0000256" key="6">
    <source>
        <dbReference type="ARBA" id="ARBA00023274"/>
    </source>
</evidence>
<sequence>MSSGSNGARRITSLLRPSNLDSGVCRSCQGTLGRRNYASAATATAAEATTDASAFATTTSTPPFPYTINAGVVLSRPPQVTRDLEPFEKAYYFYQKRLNERLALPFTKYFYFKRGTPADEDWKKKIQERRTPARDIGKYNAYASDSWNDELLLGSKEAEPDHQVEMLVQDAESTANATSQDTSKKEEIPRPHSRVTEADKKGDHKSLNRMLSRTLYLLVQSKEGYWKFPSTPVETEETLRQAAERTLSQTAGVNMNTWMVGFHPAGHHVYTNRKPHVDKTSGVENLGEKTFFLKSRIMAGQADLSAKEDLKDFKWLSKEEIQSHVLPQYYSYIKNMLADR</sequence>
<dbReference type="EMBL" id="MLKD01000004">
    <property type="protein sequence ID" value="OQE27771.1"/>
    <property type="molecule type" value="Genomic_DNA"/>
</dbReference>
<dbReference type="GO" id="GO:0005743">
    <property type="term" value="C:mitochondrial inner membrane"/>
    <property type="evidence" value="ECO:0007669"/>
    <property type="project" value="UniProtKB-ARBA"/>
</dbReference>
<evidence type="ECO:0000259" key="9">
    <source>
        <dbReference type="Pfam" id="PF11788"/>
    </source>
</evidence>
<dbReference type="Proteomes" id="UP000191285">
    <property type="component" value="Unassembled WGS sequence"/>
</dbReference>
<dbReference type="STRING" id="303698.A0A1V6TNB5"/>
<dbReference type="PANTHER" id="PTHR13124">
    <property type="entry name" value="39S RIBOSOMAL PROTEIN L46, MITOCHONDRIAL PRECURSOR-RELATED"/>
    <property type="match status" value="1"/>
</dbReference>
<protein>
    <recommendedName>
        <fullName evidence="7">Large ribosomal subunit protein mL46</fullName>
    </recommendedName>
</protein>
<dbReference type="Gene3D" id="3.90.79.10">
    <property type="entry name" value="Nucleoside Triphosphate Pyrophosphohydrolase"/>
    <property type="match status" value="1"/>
</dbReference>
<accession>A0A1V6TNB5</accession>
<evidence type="ECO:0000256" key="8">
    <source>
        <dbReference type="SAM" id="MobiDB-lite"/>
    </source>
</evidence>
<comment type="caution">
    <text evidence="10">The sequence shown here is derived from an EMBL/GenBank/DDBJ whole genome shotgun (WGS) entry which is preliminary data.</text>
</comment>
<keyword evidence="3" id="KW-0809">Transit peptide</keyword>
<name>A0A1V6TNB5_9EURO</name>
<keyword evidence="6" id="KW-0687">Ribonucleoprotein</keyword>
<keyword evidence="11" id="KW-1185">Reference proteome</keyword>
<organism evidence="10 11">
    <name type="scientific">Penicillium steckii</name>
    <dbReference type="NCBI Taxonomy" id="303698"/>
    <lineage>
        <taxon>Eukaryota</taxon>
        <taxon>Fungi</taxon>
        <taxon>Dikarya</taxon>
        <taxon>Ascomycota</taxon>
        <taxon>Pezizomycotina</taxon>
        <taxon>Eurotiomycetes</taxon>
        <taxon>Eurotiomycetidae</taxon>
        <taxon>Eurotiales</taxon>
        <taxon>Aspergillaceae</taxon>
        <taxon>Penicillium</taxon>
    </lineage>
</organism>
<dbReference type="Pfam" id="PF11788">
    <property type="entry name" value="MRP-L46"/>
    <property type="match status" value="1"/>
</dbReference>
<dbReference type="FunFam" id="3.90.79.10:FF:000018">
    <property type="entry name" value="39S ribosomal protein L46, mitochondrial"/>
    <property type="match status" value="1"/>
</dbReference>
<feature type="domain" description="Large ribosomal subunit protein mL46 N-terminal" evidence="9">
    <location>
        <begin position="66"/>
        <end position="199"/>
    </location>
</feature>
<evidence type="ECO:0000256" key="1">
    <source>
        <dbReference type="ARBA" id="ARBA00004173"/>
    </source>
</evidence>
<keyword evidence="4" id="KW-0689">Ribosomal protein</keyword>
<dbReference type="PANTHER" id="PTHR13124:SF12">
    <property type="entry name" value="LARGE RIBOSOMAL SUBUNIT PROTEIN ML46"/>
    <property type="match status" value="1"/>
</dbReference>
<dbReference type="CDD" id="cd04661">
    <property type="entry name" value="NUDIX_MRP_L46"/>
    <property type="match status" value="1"/>
</dbReference>
<dbReference type="InterPro" id="IPR040008">
    <property type="entry name" value="Ribosomal_mL46"/>
</dbReference>
<feature type="compositionally biased region" description="Polar residues" evidence="8">
    <location>
        <begin position="171"/>
        <end position="181"/>
    </location>
</feature>
<dbReference type="InterPro" id="IPR033650">
    <property type="entry name" value="Ribosomal_mL46_NUDIX"/>
</dbReference>
<proteinExistence type="inferred from homology"/>
<dbReference type="InterPro" id="IPR021757">
    <property type="entry name" value="Ribosomal_mL46_N"/>
</dbReference>
<dbReference type="GO" id="GO:0005762">
    <property type="term" value="C:mitochondrial large ribosomal subunit"/>
    <property type="evidence" value="ECO:0007669"/>
    <property type="project" value="TreeGrafter"/>
</dbReference>
<keyword evidence="5" id="KW-0496">Mitochondrion</keyword>
<reference evidence="11" key="1">
    <citation type="journal article" date="2017" name="Nat. Microbiol.">
        <title>Global analysis of biosynthetic gene clusters reveals vast potential of secondary metabolite production in Penicillium species.</title>
        <authorList>
            <person name="Nielsen J.C."/>
            <person name="Grijseels S."/>
            <person name="Prigent S."/>
            <person name="Ji B."/>
            <person name="Dainat J."/>
            <person name="Nielsen K.F."/>
            <person name="Frisvad J.C."/>
            <person name="Workman M."/>
            <person name="Nielsen J."/>
        </authorList>
    </citation>
    <scope>NUCLEOTIDE SEQUENCE [LARGE SCALE GENOMIC DNA]</scope>
    <source>
        <strain evidence="11">IBT 24891</strain>
    </source>
</reference>
<dbReference type="SUPFAM" id="SSF55811">
    <property type="entry name" value="Nudix"/>
    <property type="match status" value="1"/>
</dbReference>
<dbReference type="OrthoDB" id="414075at2759"/>
<evidence type="ECO:0000256" key="5">
    <source>
        <dbReference type="ARBA" id="ARBA00023128"/>
    </source>
</evidence>
<evidence type="ECO:0000256" key="2">
    <source>
        <dbReference type="ARBA" id="ARBA00009070"/>
    </source>
</evidence>
<dbReference type="InterPro" id="IPR015797">
    <property type="entry name" value="NUDIX_hydrolase-like_dom_sf"/>
</dbReference>
<evidence type="ECO:0000256" key="7">
    <source>
        <dbReference type="ARBA" id="ARBA00035190"/>
    </source>
</evidence>
<comment type="subcellular location">
    <subcellularLocation>
        <location evidence="1">Mitochondrion</location>
    </subcellularLocation>
</comment>
<evidence type="ECO:0000313" key="11">
    <source>
        <dbReference type="Proteomes" id="UP000191285"/>
    </source>
</evidence>
<evidence type="ECO:0000256" key="3">
    <source>
        <dbReference type="ARBA" id="ARBA00022946"/>
    </source>
</evidence>
<dbReference type="GO" id="GO:0003735">
    <property type="term" value="F:structural constituent of ribosome"/>
    <property type="evidence" value="ECO:0007669"/>
    <property type="project" value="InterPro"/>
</dbReference>
<evidence type="ECO:0000256" key="4">
    <source>
        <dbReference type="ARBA" id="ARBA00022980"/>
    </source>
</evidence>